<feature type="region of interest" description="Disordered" evidence="1">
    <location>
        <begin position="156"/>
        <end position="180"/>
    </location>
</feature>
<organism evidence="2 3">
    <name type="scientific">Cyberlindnera jadinii (strain ATCC 18201 / CBS 1600 / BCRC 20928 / JCM 3617 / NBRC 0987 / NRRL Y-1542)</name>
    <name type="common">Torula yeast</name>
    <name type="synonym">Candida utilis</name>
    <dbReference type="NCBI Taxonomy" id="983966"/>
    <lineage>
        <taxon>Eukaryota</taxon>
        <taxon>Fungi</taxon>
        <taxon>Dikarya</taxon>
        <taxon>Ascomycota</taxon>
        <taxon>Saccharomycotina</taxon>
        <taxon>Saccharomycetes</taxon>
        <taxon>Phaffomycetales</taxon>
        <taxon>Phaffomycetaceae</taxon>
        <taxon>Cyberlindnera</taxon>
    </lineage>
</organism>
<accession>A0A0H5CB58</accession>
<dbReference type="EMBL" id="CDQK01000002">
    <property type="protein sequence ID" value="CEP21279.1"/>
    <property type="molecule type" value="Genomic_DNA"/>
</dbReference>
<feature type="compositionally biased region" description="Polar residues" evidence="1">
    <location>
        <begin position="294"/>
        <end position="309"/>
    </location>
</feature>
<dbReference type="AlphaFoldDB" id="A0A0H5CB58"/>
<feature type="compositionally biased region" description="Polar residues" evidence="1">
    <location>
        <begin position="156"/>
        <end position="176"/>
    </location>
</feature>
<feature type="region of interest" description="Disordered" evidence="1">
    <location>
        <begin position="288"/>
        <end position="309"/>
    </location>
</feature>
<dbReference type="Proteomes" id="UP000038830">
    <property type="component" value="Unassembled WGS sequence"/>
</dbReference>
<name>A0A0H5CB58_CYBJN</name>
<dbReference type="InterPro" id="IPR035293">
    <property type="entry name" value="Vac17"/>
</dbReference>
<dbReference type="GO" id="GO:0000011">
    <property type="term" value="P:vacuole inheritance"/>
    <property type="evidence" value="ECO:0007669"/>
    <property type="project" value="InterPro"/>
</dbReference>
<sequence>MSITLRDIEIHRGRLDDLTSTILSKSNRTVQMIEENMRLTYELRTSSSFIPSLDSKVESLSAKLAHYQHLLTQLNSLLIRSEFFEKQLQMYEAQQIANKARLLDSTCDCGQIRKDDELNWKTSEATLENLWLEFRFLSRKIDSDFNSKTYNTSTITARSNAPIESSPLTPLRTTNEAPEEPMTLKPIRCVSKREKSKRRSLNLNLLNYSPSMLNNPMMLTPDSSFNTANIFSESFQHDQGESLFTKSDDNEGQVLKIETPKKPCKSSEPIHIISPLSHKSNERLSPLTKHKRSNSVPHSISSLSLTPTTGGPKTPINAFLRHAVSLEAGLAIKKRQQSVDDDVTKDTQWLNSPVMESTFISDVKGSQDIGLITPNITPDNSVVVFPESKGDEYDVACKGDISLQNLLNDSLRKIPEPLCNEADLPAQESSEPLDPLPTFSHRLNRSNSCDSIFSSMTTRIPVHPLRDSKTQTMSWMQKFSSGNQRVSAKPTNVTTLSVNNLSISRNSDQTTKAALSSLVAQSAKPERSKATSNGFSFWFGSKKAQPSTGTVRSTTANTNNNNSPFANHTSTVASSPIPISSASAATSHKIHNRYETLETSRPQKPSESLFSRFNAQTFIPSTSLVTREVGRPVNESHRGGPLRKPHMAMPIKGSFSTLTIGANRSATVQHGEGSVLLQSSVVTSQISHAALEDALKSEFEFD</sequence>
<evidence type="ECO:0000256" key="1">
    <source>
        <dbReference type="SAM" id="MobiDB-lite"/>
    </source>
</evidence>
<evidence type="ECO:0000313" key="3">
    <source>
        <dbReference type="Proteomes" id="UP000038830"/>
    </source>
</evidence>
<protein>
    <submittedName>
        <fullName evidence="2">Uncharacterized protein</fullName>
    </submittedName>
</protein>
<gene>
    <name evidence="2" type="ORF">BN1211_1330</name>
</gene>
<feature type="region of interest" description="Disordered" evidence="1">
    <location>
        <begin position="546"/>
        <end position="574"/>
    </location>
</feature>
<dbReference type="GO" id="GO:0043495">
    <property type="term" value="F:protein-membrane adaptor activity"/>
    <property type="evidence" value="ECO:0007669"/>
    <property type="project" value="InterPro"/>
</dbReference>
<dbReference type="Pfam" id="PF17321">
    <property type="entry name" value="Vac17"/>
    <property type="match status" value="1"/>
</dbReference>
<evidence type="ECO:0000313" key="2">
    <source>
        <dbReference type="EMBL" id="CEP21279.1"/>
    </source>
</evidence>
<reference evidence="3" key="1">
    <citation type="journal article" date="2015" name="J. Biotechnol.">
        <title>The structure of the Cyberlindnera jadinii genome and its relation to Candida utilis analyzed by the occurrence of single nucleotide polymorphisms.</title>
        <authorList>
            <person name="Rupp O."/>
            <person name="Brinkrolf K."/>
            <person name="Buerth C."/>
            <person name="Kunigo M."/>
            <person name="Schneider J."/>
            <person name="Jaenicke S."/>
            <person name="Goesmann A."/>
            <person name="Puehler A."/>
            <person name="Jaeger K.-E."/>
            <person name="Ernst J.F."/>
        </authorList>
    </citation>
    <scope>NUCLEOTIDE SEQUENCE [LARGE SCALE GENOMIC DNA]</scope>
    <source>
        <strain evidence="3">ATCC 18201 / CBS 1600 / BCRC 20928 / JCM 3617 / NBRC 0987 / NRRL Y-1542</strain>
    </source>
</reference>
<proteinExistence type="predicted"/>